<reference evidence="1 2" key="1">
    <citation type="submission" date="2014-05" db="EMBL/GenBank/DDBJ databases">
        <title>De novo Genome Sequence of Spirocheata sp.</title>
        <authorList>
            <person name="Shivani Y."/>
            <person name="Subhash Y."/>
            <person name="Tushar L."/>
            <person name="Sasikala C."/>
            <person name="Ramana C.V."/>
        </authorList>
    </citation>
    <scope>NUCLEOTIDE SEQUENCE [LARGE SCALE GENOMIC DNA]</scope>
    <source>
        <strain evidence="1 2">JC230</strain>
    </source>
</reference>
<comment type="caution">
    <text evidence="1">The sequence shown here is derived from an EMBL/GenBank/DDBJ whole genome shotgun (WGS) entry which is preliminary data.</text>
</comment>
<dbReference type="PANTHER" id="PTHR30348:SF4">
    <property type="entry name" value="DUF72 DOMAIN-CONTAINING PROTEIN"/>
    <property type="match status" value="1"/>
</dbReference>
<dbReference type="Proteomes" id="UP000029692">
    <property type="component" value="Unassembled WGS sequence"/>
</dbReference>
<organism evidence="1 2">
    <name type="scientific">Spirochaeta lutea</name>
    <dbReference type="NCBI Taxonomy" id="1480694"/>
    <lineage>
        <taxon>Bacteria</taxon>
        <taxon>Pseudomonadati</taxon>
        <taxon>Spirochaetota</taxon>
        <taxon>Spirochaetia</taxon>
        <taxon>Spirochaetales</taxon>
        <taxon>Spirochaetaceae</taxon>
        <taxon>Spirochaeta</taxon>
    </lineage>
</organism>
<evidence type="ECO:0000313" key="2">
    <source>
        <dbReference type="Proteomes" id="UP000029692"/>
    </source>
</evidence>
<dbReference type="Pfam" id="PF01904">
    <property type="entry name" value="DUF72"/>
    <property type="match status" value="1"/>
</dbReference>
<name>A0A098QTP7_9SPIO</name>
<dbReference type="OrthoDB" id="9780310at2"/>
<dbReference type="InterPro" id="IPR036520">
    <property type="entry name" value="UPF0759_sf"/>
</dbReference>
<sequence length="301" mass="34511">MTELKAFESPEGNQGTIPPNLLLGTCSWNYPSWKGLVYTCTQKTAADYLGEYARHFDTAEIDSWFYKIPSPQEAAQYDQNTPDHFVFTTKVWQNLSLTHRRSAPGGPPGAENPEFLSVDGFKRFHEATLPLADKIAVYMFEFEYLNKAKMESVDRFIDRFGEFKAKIDPAIPLGIEIRNKNYLTPGYFRFLQEAGIIHVFSQKQYMPHFYTVFQTYRQYLGPTTVLRLLGGDRKAIEQQTGNTWNQIVDEKPDTRDIINFSVNTTFAPGRVIVNVNNHYEGSAPLTIQRIRRQFGLLGNPL</sequence>
<dbReference type="AlphaFoldDB" id="A0A098QTP7"/>
<evidence type="ECO:0000313" key="1">
    <source>
        <dbReference type="EMBL" id="KGE71114.1"/>
    </source>
</evidence>
<proteinExistence type="predicted"/>
<protein>
    <recommendedName>
        <fullName evidence="3">DUF72 domain-containing protein</fullName>
    </recommendedName>
</protein>
<dbReference type="InterPro" id="IPR002763">
    <property type="entry name" value="DUF72"/>
</dbReference>
<dbReference type="eggNOG" id="COG1801">
    <property type="taxonomic scope" value="Bacteria"/>
</dbReference>
<dbReference type="EMBL" id="JNUP01000069">
    <property type="protein sequence ID" value="KGE71114.1"/>
    <property type="molecule type" value="Genomic_DNA"/>
</dbReference>
<dbReference type="RefSeq" id="WP_037549205.1">
    <property type="nucleotide sequence ID" value="NZ_JNUP01000069.1"/>
</dbReference>
<keyword evidence="2" id="KW-1185">Reference proteome</keyword>
<dbReference type="SUPFAM" id="SSF117396">
    <property type="entry name" value="TM1631-like"/>
    <property type="match status" value="1"/>
</dbReference>
<gene>
    <name evidence="1" type="ORF">DC28_12750</name>
</gene>
<dbReference type="STRING" id="1480694.DC28_12750"/>
<dbReference type="PANTHER" id="PTHR30348">
    <property type="entry name" value="UNCHARACTERIZED PROTEIN YECE"/>
    <property type="match status" value="1"/>
</dbReference>
<dbReference type="Gene3D" id="3.20.20.410">
    <property type="entry name" value="Protein of unknown function UPF0759"/>
    <property type="match status" value="1"/>
</dbReference>
<evidence type="ECO:0008006" key="3">
    <source>
        <dbReference type="Google" id="ProtNLM"/>
    </source>
</evidence>
<accession>A0A098QTP7</accession>